<evidence type="ECO:0000256" key="2">
    <source>
        <dbReference type="ARBA" id="ARBA00006555"/>
    </source>
</evidence>
<keyword evidence="4 10" id="KW-1003">Cell membrane</keyword>
<proteinExistence type="inferred from homology"/>
<protein>
    <recommendedName>
        <fullName evidence="10">Protein TonB</fullName>
    </recommendedName>
</protein>
<evidence type="ECO:0000256" key="5">
    <source>
        <dbReference type="ARBA" id="ARBA00022519"/>
    </source>
</evidence>
<evidence type="ECO:0000256" key="7">
    <source>
        <dbReference type="ARBA" id="ARBA00022927"/>
    </source>
</evidence>
<evidence type="ECO:0000256" key="3">
    <source>
        <dbReference type="ARBA" id="ARBA00022448"/>
    </source>
</evidence>
<comment type="caution">
    <text evidence="13">The sequence shown here is derived from an EMBL/GenBank/DDBJ whole genome shotgun (WGS) entry which is preliminary data.</text>
</comment>
<comment type="similarity">
    <text evidence="2 10">Belongs to the TonB family.</text>
</comment>
<feature type="compositionally biased region" description="Low complexity" evidence="11">
    <location>
        <begin position="46"/>
        <end position="62"/>
    </location>
</feature>
<evidence type="ECO:0000313" key="13">
    <source>
        <dbReference type="EMBL" id="KXX64008.1"/>
    </source>
</evidence>
<dbReference type="PRINTS" id="PR01374">
    <property type="entry name" value="TONBPROTEIN"/>
</dbReference>
<dbReference type="InterPro" id="IPR051045">
    <property type="entry name" value="TonB-dependent_transducer"/>
</dbReference>
<evidence type="ECO:0000259" key="12">
    <source>
        <dbReference type="PROSITE" id="PS52015"/>
    </source>
</evidence>
<keyword evidence="5 10" id="KW-0997">Cell inner membrane</keyword>
<keyword evidence="10" id="KW-0735">Signal-anchor</keyword>
<accession>A0ABR5VIH2</accession>
<dbReference type="PANTHER" id="PTHR33446:SF2">
    <property type="entry name" value="PROTEIN TONB"/>
    <property type="match status" value="1"/>
</dbReference>
<comment type="subcellular location">
    <subcellularLocation>
        <location evidence="1 10">Cell inner membrane</location>
        <topology evidence="1 10">Single-pass membrane protein</topology>
        <orientation evidence="1 10">Periplasmic side</orientation>
    </subcellularLocation>
</comment>
<dbReference type="NCBIfam" id="TIGR01352">
    <property type="entry name" value="tonB_Cterm"/>
    <property type="match status" value="1"/>
</dbReference>
<evidence type="ECO:0000256" key="11">
    <source>
        <dbReference type="SAM" id="MobiDB-lite"/>
    </source>
</evidence>
<reference evidence="13 14" key="1">
    <citation type="submission" date="2016-02" db="EMBL/GenBank/DDBJ databases">
        <title>Genome sequence of Marichromatium gracile YL-28, a purple sulfur bacterium.</title>
        <authorList>
            <person name="Zhao C."/>
            <person name="Hong X."/>
            <person name="Chen S."/>
            <person name="Yang S."/>
        </authorList>
    </citation>
    <scope>NUCLEOTIDE SEQUENCE [LARGE SCALE GENOMIC DNA]</scope>
    <source>
        <strain evidence="13 14">YL28</strain>
    </source>
</reference>
<dbReference type="Pfam" id="PF03544">
    <property type="entry name" value="TonB_C"/>
    <property type="match status" value="1"/>
</dbReference>
<keyword evidence="6" id="KW-0812">Transmembrane</keyword>
<feature type="compositionally biased region" description="Pro residues" evidence="11">
    <location>
        <begin position="86"/>
        <end position="140"/>
    </location>
</feature>
<dbReference type="InterPro" id="IPR003538">
    <property type="entry name" value="TonB"/>
</dbReference>
<feature type="compositionally biased region" description="Low complexity" evidence="11">
    <location>
        <begin position="141"/>
        <end position="152"/>
    </location>
</feature>
<keyword evidence="14" id="KW-1185">Reference proteome</keyword>
<dbReference type="PROSITE" id="PS52015">
    <property type="entry name" value="TONB_CTD"/>
    <property type="match status" value="1"/>
</dbReference>
<dbReference type="EMBL" id="LSYU01000068">
    <property type="protein sequence ID" value="KXX64008.1"/>
    <property type="molecule type" value="Genomic_DNA"/>
</dbReference>
<name>A0ABR5VIH2_MARGR</name>
<evidence type="ECO:0000256" key="10">
    <source>
        <dbReference type="RuleBase" id="RU362123"/>
    </source>
</evidence>
<dbReference type="Gene3D" id="3.30.1150.10">
    <property type="match status" value="1"/>
</dbReference>
<dbReference type="InterPro" id="IPR037682">
    <property type="entry name" value="TonB_C"/>
</dbReference>
<keyword evidence="8" id="KW-1133">Transmembrane helix</keyword>
<feature type="region of interest" description="Disordered" evidence="11">
    <location>
        <begin position="39"/>
        <end position="196"/>
    </location>
</feature>
<dbReference type="RefSeq" id="WP_062276297.1">
    <property type="nucleotide sequence ID" value="NZ_LSYU01000068.1"/>
</dbReference>
<organism evidence="13 14">
    <name type="scientific">Marichromatium gracile</name>
    <name type="common">Chromatium gracile</name>
    <dbReference type="NCBI Taxonomy" id="1048"/>
    <lineage>
        <taxon>Bacteria</taxon>
        <taxon>Pseudomonadati</taxon>
        <taxon>Pseudomonadota</taxon>
        <taxon>Gammaproteobacteria</taxon>
        <taxon>Chromatiales</taxon>
        <taxon>Chromatiaceae</taxon>
        <taxon>Marichromatium</taxon>
    </lineage>
</organism>
<dbReference type="SUPFAM" id="SSF74653">
    <property type="entry name" value="TolA/TonB C-terminal domain"/>
    <property type="match status" value="1"/>
</dbReference>
<evidence type="ECO:0000256" key="9">
    <source>
        <dbReference type="ARBA" id="ARBA00023136"/>
    </source>
</evidence>
<evidence type="ECO:0000256" key="4">
    <source>
        <dbReference type="ARBA" id="ARBA00022475"/>
    </source>
</evidence>
<evidence type="ECO:0000256" key="8">
    <source>
        <dbReference type="ARBA" id="ARBA00022989"/>
    </source>
</evidence>
<dbReference type="PANTHER" id="PTHR33446">
    <property type="entry name" value="PROTEIN TONB-RELATED"/>
    <property type="match status" value="1"/>
</dbReference>
<evidence type="ECO:0000313" key="14">
    <source>
        <dbReference type="Proteomes" id="UP000075766"/>
    </source>
</evidence>
<keyword evidence="3 10" id="KW-0813">Transport</keyword>
<keyword evidence="7 10" id="KW-0653">Protein transport</keyword>
<gene>
    <name evidence="13" type="ORF">AY586_15105</name>
</gene>
<feature type="domain" description="TonB C-terminal" evidence="12">
    <location>
        <begin position="187"/>
        <end position="278"/>
    </location>
</feature>
<evidence type="ECO:0000256" key="6">
    <source>
        <dbReference type="ARBA" id="ARBA00022692"/>
    </source>
</evidence>
<dbReference type="InterPro" id="IPR006260">
    <property type="entry name" value="TonB/TolA_C"/>
</dbReference>
<keyword evidence="9" id="KW-0472">Membrane</keyword>
<dbReference type="Proteomes" id="UP000075766">
    <property type="component" value="Unassembled WGS sequence"/>
</dbReference>
<sequence length="278" mass="29458">MNAPAPRLPEMPWWLAGALALVLQGALLALLAGRVATAEGGERAADTPLRLRLAAAPAPTADARPEPPQAAAPQPQSEPEPEPQPEPEPNTAPAPRAEPQPQPDIQPTPRPTPTPTPEPKPQPTPKPPPRPTSPPKPEPTPSARSAPAEAPAPSRPRHAAPPASRDAAPARETRDGRAAGGRATQTTPDQPVAYLHTPRPAYPARARRLGQHGEVTLEVLVGRDGRAAEIRLARSSGVESLDRAARETVAHWRFRPARVGGAAQASWVRIPVRFTLNH</sequence>
<feature type="compositionally biased region" description="Basic and acidic residues" evidence="11">
    <location>
        <begin position="168"/>
        <end position="177"/>
    </location>
</feature>
<evidence type="ECO:0000256" key="1">
    <source>
        <dbReference type="ARBA" id="ARBA00004383"/>
    </source>
</evidence>
<comment type="function">
    <text evidence="10">Interacts with outer membrane receptor proteins that carry out high-affinity binding and energy dependent uptake into the periplasmic space of specific substrates. It could act to transduce energy from the cytoplasmic membrane to specific energy-requiring processes in the outer membrane, resulting in the release into the periplasm of ligands bound by these outer membrane proteins.</text>
</comment>
<feature type="compositionally biased region" description="Pro residues" evidence="11">
    <location>
        <begin position="66"/>
        <end position="78"/>
    </location>
</feature>